<evidence type="ECO:0000256" key="1">
    <source>
        <dbReference type="SAM" id="MobiDB-lite"/>
    </source>
</evidence>
<organism evidence="2 3">
    <name type="scientific">Bradyrhizobium ivorense</name>
    <dbReference type="NCBI Taxonomy" id="2511166"/>
    <lineage>
        <taxon>Bacteria</taxon>
        <taxon>Pseudomonadati</taxon>
        <taxon>Pseudomonadota</taxon>
        <taxon>Alphaproteobacteria</taxon>
        <taxon>Hyphomicrobiales</taxon>
        <taxon>Nitrobacteraceae</taxon>
        <taxon>Bradyrhizobium</taxon>
    </lineage>
</organism>
<comment type="caution">
    <text evidence="2">The sequence shown here is derived from an EMBL/GenBank/DDBJ whole genome shotgun (WGS) entry which is preliminary data.</text>
</comment>
<accession>A0A508T737</accession>
<evidence type="ECO:0000313" key="2">
    <source>
        <dbReference type="EMBL" id="VIO70130.1"/>
    </source>
</evidence>
<feature type="compositionally biased region" description="Polar residues" evidence="1">
    <location>
        <begin position="57"/>
        <end position="68"/>
    </location>
</feature>
<keyword evidence="3" id="KW-1185">Reference proteome</keyword>
<feature type="region of interest" description="Disordered" evidence="1">
    <location>
        <begin position="57"/>
        <end position="90"/>
    </location>
</feature>
<dbReference type="EMBL" id="CAADFC020000010">
    <property type="protein sequence ID" value="VIO70130.1"/>
    <property type="molecule type" value="Genomic_DNA"/>
</dbReference>
<dbReference type="AlphaFoldDB" id="A0A508T737"/>
<protein>
    <submittedName>
        <fullName evidence="2">Uncharacterized protein</fullName>
    </submittedName>
</protein>
<proteinExistence type="predicted"/>
<dbReference type="Proteomes" id="UP000328092">
    <property type="component" value="Unassembled WGS sequence"/>
</dbReference>
<gene>
    <name evidence="2" type="ORF">CI1B_29670</name>
</gene>
<name>A0A508T737_9BRAD</name>
<evidence type="ECO:0000313" key="3">
    <source>
        <dbReference type="Proteomes" id="UP000328092"/>
    </source>
</evidence>
<reference evidence="2" key="1">
    <citation type="submission" date="2019-02" db="EMBL/GenBank/DDBJ databases">
        <authorList>
            <person name="Pothier F.J."/>
        </authorList>
    </citation>
    <scope>NUCLEOTIDE SEQUENCE</scope>
    <source>
        <strain evidence="2">CI-1B</strain>
    </source>
</reference>
<sequence>MLNSETAARLRRILDEVCKDLSRHETGIRAHVASKILEAAYRGETSVEVLRQVGQTALSSAPSMWPQQSSRRSSSESRGAGEPNGSTKQD</sequence>
<feature type="compositionally biased region" description="Low complexity" evidence="1">
    <location>
        <begin position="69"/>
        <end position="78"/>
    </location>
</feature>